<dbReference type="PROSITE" id="PS50110">
    <property type="entry name" value="RESPONSE_REGULATORY"/>
    <property type="match status" value="1"/>
</dbReference>
<keyword evidence="3 7" id="KW-0597">Phosphoprotein</keyword>
<dbReference type="GO" id="GO:0005886">
    <property type="term" value="C:plasma membrane"/>
    <property type="evidence" value="ECO:0007669"/>
    <property type="project" value="TreeGrafter"/>
</dbReference>
<accession>A0A1U7J964</accession>
<dbReference type="PRINTS" id="PR00344">
    <property type="entry name" value="BCTRLSENSOR"/>
</dbReference>
<dbReference type="SMART" id="SM00448">
    <property type="entry name" value="REC"/>
    <property type="match status" value="1"/>
</dbReference>
<keyword evidence="5 10" id="KW-0418">Kinase</keyword>
<dbReference type="CDD" id="cd00082">
    <property type="entry name" value="HisKA"/>
    <property type="match status" value="1"/>
</dbReference>
<dbReference type="InterPro" id="IPR001789">
    <property type="entry name" value="Sig_transdc_resp-reg_receiver"/>
</dbReference>
<dbReference type="RefSeq" id="WP_073607221.1">
    <property type="nucleotide sequence ID" value="NZ_MRCG01000002.1"/>
</dbReference>
<dbReference type="InterPro" id="IPR005467">
    <property type="entry name" value="His_kinase_dom"/>
</dbReference>
<keyword evidence="4" id="KW-0808">Transferase</keyword>
<sequence length="420" mass="45708">MPPDFPDDSFAILAVDDSPDNLFLIESILDDPDYRMTCVESGQAALDVVRQVPPPDLILLDVMMPGLDGYAVTQKIRDDTSLPYIPILLITAHDQSSLVQGLDAGADDFIRKPVDVNELRARVRSLLRLKRSMDAQADMIRQRDDFVARLTHDLRTPLVAANRMLKLCQDDAFGPMPDDGKAAIATIIDSNRHLLSMVNTLLEVYRHEAGHKALTLSPVNLFNLAETVVTELAPIAAEKSLTAMLCRADQVETPRTAVSAATFNGAATLGGVTRGNALLNDDAFTVEGDHLELRRVITNLIGNAIKFTDVGHVSVTVGTEPHLPPEVEATGYPRDRPWVWLSVADTGIGIPVAEQTRVFEWFRQGNHARAGHGLGLHLSQRIAKLHNGTIFLSSEAGQGSCFTLYLPQLGSTELGNSAVS</sequence>
<reference evidence="10 11" key="1">
    <citation type="submission" date="2016-11" db="EMBL/GenBank/DDBJ databases">
        <title>Draft Genome Sequences of Nine Cyanobacterial Strains from Diverse Habitats.</title>
        <authorList>
            <person name="Zhu T."/>
            <person name="Hou S."/>
            <person name="Lu X."/>
            <person name="Hess W.R."/>
        </authorList>
    </citation>
    <scope>NUCLEOTIDE SEQUENCE [LARGE SCALE GENOMIC DNA]</scope>
    <source>
        <strain evidence="10 11">NIES-30</strain>
    </source>
</reference>
<comment type="caution">
    <text evidence="10">The sequence shown here is derived from an EMBL/GenBank/DDBJ whole genome shotgun (WGS) entry which is preliminary data.</text>
</comment>
<dbReference type="InterPro" id="IPR011006">
    <property type="entry name" value="CheY-like_superfamily"/>
</dbReference>
<dbReference type="Gene3D" id="1.10.287.130">
    <property type="match status" value="1"/>
</dbReference>
<gene>
    <name evidence="10" type="ORF">NIES30_04535</name>
</gene>
<dbReference type="Gene3D" id="3.40.50.2300">
    <property type="match status" value="1"/>
</dbReference>
<dbReference type="Proteomes" id="UP000185557">
    <property type="component" value="Unassembled WGS sequence"/>
</dbReference>
<protein>
    <recommendedName>
        <fullName evidence="2">histidine kinase</fullName>
        <ecNumber evidence="2">2.7.13.3</ecNumber>
    </recommendedName>
</protein>
<evidence type="ECO:0000313" key="11">
    <source>
        <dbReference type="Proteomes" id="UP000185557"/>
    </source>
</evidence>
<evidence type="ECO:0000256" key="2">
    <source>
        <dbReference type="ARBA" id="ARBA00012438"/>
    </source>
</evidence>
<dbReference type="Pfam" id="PF02518">
    <property type="entry name" value="HATPase_c"/>
    <property type="match status" value="1"/>
</dbReference>
<dbReference type="InterPro" id="IPR004358">
    <property type="entry name" value="Sig_transdc_His_kin-like_C"/>
</dbReference>
<dbReference type="SMART" id="SM00388">
    <property type="entry name" value="HisKA"/>
    <property type="match status" value="1"/>
</dbReference>
<evidence type="ECO:0000256" key="1">
    <source>
        <dbReference type="ARBA" id="ARBA00000085"/>
    </source>
</evidence>
<dbReference type="Pfam" id="PF00072">
    <property type="entry name" value="Response_reg"/>
    <property type="match status" value="1"/>
</dbReference>
<dbReference type="STRING" id="549789.NIES30_04535"/>
<feature type="domain" description="Histidine kinase" evidence="8">
    <location>
        <begin position="149"/>
        <end position="410"/>
    </location>
</feature>
<evidence type="ECO:0000313" key="10">
    <source>
        <dbReference type="EMBL" id="OKH49981.1"/>
    </source>
</evidence>
<dbReference type="OrthoDB" id="418136at2"/>
<dbReference type="SUPFAM" id="SSF52172">
    <property type="entry name" value="CheY-like"/>
    <property type="match status" value="1"/>
</dbReference>
<evidence type="ECO:0000259" key="9">
    <source>
        <dbReference type="PROSITE" id="PS50110"/>
    </source>
</evidence>
<dbReference type="InterPro" id="IPR036097">
    <property type="entry name" value="HisK_dim/P_sf"/>
</dbReference>
<dbReference type="InterPro" id="IPR003661">
    <property type="entry name" value="HisK_dim/P_dom"/>
</dbReference>
<dbReference type="EC" id="2.7.13.3" evidence="2"/>
<dbReference type="SMART" id="SM00387">
    <property type="entry name" value="HATPase_c"/>
    <property type="match status" value="1"/>
</dbReference>
<keyword evidence="6" id="KW-0902">Two-component regulatory system</keyword>
<dbReference type="AlphaFoldDB" id="A0A1U7J964"/>
<dbReference type="EMBL" id="MRCG01000002">
    <property type="protein sequence ID" value="OKH49981.1"/>
    <property type="molecule type" value="Genomic_DNA"/>
</dbReference>
<dbReference type="SUPFAM" id="SSF55874">
    <property type="entry name" value="ATPase domain of HSP90 chaperone/DNA topoisomerase II/histidine kinase"/>
    <property type="match status" value="1"/>
</dbReference>
<evidence type="ECO:0000256" key="6">
    <source>
        <dbReference type="ARBA" id="ARBA00023012"/>
    </source>
</evidence>
<dbReference type="PANTHER" id="PTHR43047:SF72">
    <property type="entry name" value="OSMOSENSING HISTIDINE PROTEIN KINASE SLN1"/>
    <property type="match status" value="1"/>
</dbReference>
<evidence type="ECO:0000256" key="5">
    <source>
        <dbReference type="ARBA" id="ARBA00022777"/>
    </source>
</evidence>
<dbReference type="SUPFAM" id="SSF47384">
    <property type="entry name" value="Homodimeric domain of signal transducing histidine kinase"/>
    <property type="match status" value="1"/>
</dbReference>
<name>A0A1U7J964_9CYAN</name>
<comment type="catalytic activity">
    <reaction evidence="1">
        <text>ATP + protein L-histidine = ADP + protein N-phospho-L-histidine.</text>
        <dbReference type="EC" id="2.7.13.3"/>
    </reaction>
</comment>
<evidence type="ECO:0000256" key="4">
    <source>
        <dbReference type="ARBA" id="ARBA00022679"/>
    </source>
</evidence>
<feature type="modified residue" description="4-aspartylphosphate" evidence="7">
    <location>
        <position position="61"/>
    </location>
</feature>
<dbReference type="InterPro" id="IPR036890">
    <property type="entry name" value="HATPase_C_sf"/>
</dbReference>
<organism evidence="10 11">
    <name type="scientific">Phormidium tenue NIES-30</name>
    <dbReference type="NCBI Taxonomy" id="549789"/>
    <lineage>
        <taxon>Bacteria</taxon>
        <taxon>Bacillati</taxon>
        <taxon>Cyanobacteriota</taxon>
        <taxon>Cyanophyceae</taxon>
        <taxon>Oscillatoriophycideae</taxon>
        <taxon>Oscillatoriales</taxon>
        <taxon>Oscillatoriaceae</taxon>
        <taxon>Phormidium</taxon>
    </lineage>
</organism>
<keyword evidence="11" id="KW-1185">Reference proteome</keyword>
<feature type="domain" description="Response regulatory" evidence="9">
    <location>
        <begin position="11"/>
        <end position="127"/>
    </location>
</feature>
<proteinExistence type="predicted"/>
<dbReference type="Pfam" id="PF00512">
    <property type="entry name" value="HisKA"/>
    <property type="match status" value="1"/>
</dbReference>
<dbReference type="GO" id="GO:0000155">
    <property type="term" value="F:phosphorelay sensor kinase activity"/>
    <property type="evidence" value="ECO:0007669"/>
    <property type="project" value="InterPro"/>
</dbReference>
<dbReference type="Gene3D" id="3.30.565.10">
    <property type="entry name" value="Histidine kinase-like ATPase, C-terminal domain"/>
    <property type="match status" value="1"/>
</dbReference>
<dbReference type="PROSITE" id="PS50109">
    <property type="entry name" value="HIS_KIN"/>
    <property type="match status" value="1"/>
</dbReference>
<evidence type="ECO:0000256" key="7">
    <source>
        <dbReference type="PROSITE-ProRule" id="PRU00169"/>
    </source>
</evidence>
<evidence type="ECO:0000256" key="3">
    <source>
        <dbReference type="ARBA" id="ARBA00022553"/>
    </source>
</evidence>
<dbReference type="GO" id="GO:0009927">
    <property type="term" value="F:histidine phosphotransfer kinase activity"/>
    <property type="evidence" value="ECO:0007669"/>
    <property type="project" value="TreeGrafter"/>
</dbReference>
<dbReference type="InterPro" id="IPR003594">
    <property type="entry name" value="HATPase_dom"/>
</dbReference>
<evidence type="ECO:0000259" key="8">
    <source>
        <dbReference type="PROSITE" id="PS50109"/>
    </source>
</evidence>
<dbReference type="PANTHER" id="PTHR43047">
    <property type="entry name" value="TWO-COMPONENT HISTIDINE PROTEIN KINASE"/>
    <property type="match status" value="1"/>
</dbReference>